<evidence type="ECO:0000313" key="2">
    <source>
        <dbReference type="Proteomes" id="UP000326565"/>
    </source>
</evidence>
<evidence type="ECO:0000313" key="1">
    <source>
        <dbReference type="EMBL" id="KAB8067186.1"/>
    </source>
</evidence>
<protein>
    <submittedName>
        <fullName evidence="1">Uncharacterized protein</fullName>
    </submittedName>
</protein>
<gene>
    <name evidence="1" type="ORF">BDV29DRAFT_186610</name>
</gene>
<reference evidence="1 2" key="1">
    <citation type="submission" date="2019-04" db="EMBL/GenBank/DDBJ databases">
        <title>Friends and foes A comparative genomics study of 23 Aspergillus species from section Flavi.</title>
        <authorList>
            <consortium name="DOE Joint Genome Institute"/>
            <person name="Kjaerbolling I."/>
            <person name="Vesth T."/>
            <person name="Frisvad J.C."/>
            <person name="Nybo J.L."/>
            <person name="Theobald S."/>
            <person name="Kildgaard S."/>
            <person name="Isbrandt T."/>
            <person name="Kuo A."/>
            <person name="Sato A."/>
            <person name="Lyhne E.K."/>
            <person name="Kogle M.E."/>
            <person name="Wiebenga A."/>
            <person name="Kun R.S."/>
            <person name="Lubbers R.J."/>
            <person name="Makela M.R."/>
            <person name="Barry K."/>
            <person name="Chovatia M."/>
            <person name="Clum A."/>
            <person name="Daum C."/>
            <person name="Haridas S."/>
            <person name="He G."/>
            <person name="LaButti K."/>
            <person name="Lipzen A."/>
            <person name="Mondo S."/>
            <person name="Riley R."/>
            <person name="Salamov A."/>
            <person name="Simmons B.A."/>
            <person name="Magnuson J.K."/>
            <person name="Henrissat B."/>
            <person name="Mortensen U.H."/>
            <person name="Larsen T.O."/>
            <person name="Devries R.P."/>
            <person name="Grigoriev I.V."/>
            <person name="Machida M."/>
            <person name="Baker S.E."/>
            <person name="Andersen M.R."/>
        </authorList>
    </citation>
    <scope>NUCLEOTIDE SEQUENCE [LARGE SCALE GENOMIC DNA]</scope>
    <source>
        <strain evidence="1 2">CBS 151.66</strain>
    </source>
</reference>
<proteinExistence type="predicted"/>
<dbReference type="AlphaFoldDB" id="A0A5N5WFY6"/>
<dbReference type="EMBL" id="ML732543">
    <property type="protein sequence ID" value="KAB8067186.1"/>
    <property type="molecule type" value="Genomic_DNA"/>
</dbReference>
<accession>A0A5N5WFY6</accession>
<dbReference type="Proteomes" id="UP000326565">
    <property type="component" value="Unassembled WGS sequence"/>
</dbReference>
<keyword evidence="2" id="KW-1185">Reference proteome</keyword>
<organism evidence="1 2">
    <name type="scientific">Aspergillus leporis</name>
    <dbReference type="NCBI Taxonomy" id="41062"/>
    <lineage>
        <taxon>Eukaryota</taxon>
        <taxon>Fungi</taxon>
        <taxon>Dikarya</taxon>
        <taxon>Ascomycota</taxon>
        <taxon>Pezizomycotina</taxon>
        <taxon>Eurotiomycetes</taxon>
        <taxon>Eurotiomycetidae</taxon>
        <taxon>Eurotiales</taxon>
        <taxon>Aspergillaceae</taxon>
        <taxon>Aspergillus</taxon>
        <taxon>Aspergillus subgen. Circumdati</taxon>
    </lineage>
</organism>
<name>A0A5N5WFY6_9EURO</name>
<sequence length="55" mass="6246">MKLDGEKFKNYALQLSSVSRTLQNEMHFRFIVVSCGHLSTKPPVERCGQIHASLL</sequence>